<proteinExistence type="predicted"/>
<accession>A0A2I1CWK7</accession>
<evidence type="ECO:0008006" key="4">
    <source>
        <dbReference type="Google" id="ProtNLM"/>
    </source>
</evidence>
<evidence type="ECO:0000313" key="2">
    <source>
        <dbReference type="EMBL" id="PKY02006.1"/>
    </source>
</evidence>
<protein>
    <recommendedName>
        <fullName evidence="4">AA1-like domain-containing protein</fullName>
    </recommendedName>
</protein>
<keyword evidence="3" id="KW-1185">Reference proteome</keyword>
<reference evidence="2" key="1">
    <citation type="submission" date="2016-12" db="EMBL/GenBank/DDBJ databases">
        <title>The genomes of Aspergillus section Nigri reveals drivers in fungal speciation.</title>
        <authorList>
            <consortium name="DOE Joint Genome Institute"/>
            <person name="Vesth T.C."/>
            <person name="Nybo J."/>
            <person name="Theobald S."/>
            <person name="Brandl J."/>
            <person name="Frisvad J.C."/>
            <person name="Nielsen K.F."/>
            <person name="Lyhne E.K."/>
            <person name="Kogle M.E."/>
            <person name="Kuo A."/>
            <person name="Riley R."/>
            <person name="Clum A."/>
            <person name="Nolan M."/>
            <person name="Lipzen A."/>
            <person name="Salamov A."/>
            <person name="Henrissat B."/>
            <person name="Wiebenga A."/>
            <person name="De vries R.P."/>
            <person name="Grigoriev I.V."/>
            <person name="Mortensen U.H."/>
            <person name="Andersen M.R."/>
            <person name="Baker S.E."/>
        </authorList>
    </citation>
    <scope>NUCLEOTIDE SEQUENCE</scope>
    <source>
        <strain evidence="2">IBT 28561</strain>
    </source>
</reference>
<dbReference type="AlphaFoldDB" id="A0A2I1CWK7"/>
<dbReference type="RefSeq" id="XP_024690600.1">
    <property type="nucleotide sequence ID" value="XM_024841408.1"/>
</dbReference>
<dbReference type="GeneID" id="36548932"/>
<organism evidence="2 3">
    <name type="scientific">Aspergillus campestris (strain IBT 28561)</name>
    <dbReference type="NCBI Taxonomy" id="1392248"/>
    <lineage>
        <taxon>Eukaryota</taxon>
        <taxon>Fungi</taxon>
        <taxon>Dikarya</taxon>
        <taxon>Ascomycota</taxon>
        <taxon>Pezizomycotina</taxon>
        <taxon>Eurotiomycetes</taxon>
        <taxon>Eurotiomycetidae</taxon>
        <taxon>Eurotiales</taxon>
        <taxon>Aspergillaceae</taxon>
        <taxon>Aspergillus</taxon>
        <taxon>Aspergillus subgen. Circumdati</taxon>
    </lineage>
</organism>
<feature type="signal peptide" evidence="1">
    <location>
        <begin position="1"/>
        <end position="19"/>
    </location>
</feature>
<sequence>MKFSTTAALLAATSTTVLAAPKALMPLQLNNLHIRHNKGIHKTMVDFDLIDLNKGTSGFKCEVQLMEDHPYNEQVNKPCADALYEFGFPGGGVKNPRDLTLGARKVGEGAFYGQIEINEGAEWHCVDDSNPGGKFTECNLTGYLKIPVNLE</sequence>
<comment type="caution">
    <text evidence="2">The sequence shown here is derived from an EMBL/GenBank/DDBJ whole genome shotgun (WGS) entry which is preliminary data.</text>
</comment>
<evidence type="ECO:0000313" key="3">
    <source>
        <dbReference type="Proteomes" id="UP000234254"/>
    </source>
</evidence>
<evidence type="ECO:0000256" key="1">
    <source>
        <dbReference type="SAM" id="SignalP"/>
    </source>
</evidence>
<dbReference type="EMBL" id="MSFM01000010">
    <property type="protein sequence ID" value="PKY02006.1"/>
    <property type="molecule type" value="Genomic_DNA"/>
</dbReference>
<dbReference type="VEuPathDB" id="FungiDB:P168DRAFT_328994"/>
<gene>
    <name evidence="2" type="ORF">P168DRAFT_328994</name>
</gene>
<dbReference type="Proteomes" id="UP000234254">
    <property type="component" value="Unassembled WGS sequence"/>
</dbReference>
<dbReference type="OrthoDB" id="4416590at2759"/>
<keyword evidence="1" id="KW-0732">Signal</keyword>
<name>A0A2I1CWK7_ASPC2</name>
<feature type="chain" id="PRO_5014135015" description="AA1-like domain-containing protein" evidence="1">
    <location>
        <begin position="20"/>
        <end position="151"/>
    </location>
</feature>